<dbReference type="GO" id="GO:0016787">
    <property type="term" value="F:hydrolase activity"/>
    <property type="evidence" value="ECO:0007669"/>
    <property type="project" value="InterPro"/>
</dbReference>
<dbReference type="AlphaFoldDB" id="A0A918UPS5"/>
<sequence>MVMLSVGAGFSNPLQAQETGGAAPMRIDTHIHLYDTERPGSSVFLDPVKHKKIYYPHLEKDFLDIASPAGLDFAVVVEASKRREDNFWLMDIVNQSSSLLAFIANLDPRDEHYIGDLDRLSANKKFRGIRIRPDQPIDLGDDLVLEKLGELAKRGLVLELRENAGPLAAIENIAKHYPDMPIIIDHMGGGKISQGKIVPSTWNNRLQKLAAIPNVYIKISMLYTLSGQNPAPTQPSFYREFIDQVVKAFGPKRVLYGSNWTLSEMRGSYADLVHIYDRYLEEQSVLTAYDLYYGNAIQAYGLRVE</sequence>
<evidence type="ECO:0000313" key="4">
    <source>
        <dbReference type="Proteomes" id="UP000619457"/>
    </source>
</evidence>
<dbReference type="PANTHER" id="PTHR43569">
    <property type="entry name" value="AMIDOHYDROLASE"/>
    <property type="match status" value="1"/>
</dbReference>
<dbReference type="InterPro" id="IPR006680">
    <property type="entry name" value="Amidohydro-rel"/>
</dbReference>
<dbReference type="Proteomes" id="UP000619457">
    <property type="component" value="Unassembled WGS sequence"/>
</dbReference>
<evidence type="ECO:0000259" key="2">
    <source>
        <dbReference type="Pfam" id="PF04909"/>
    </source>
</evidence>
<comment type="caution">
    <text evidence="3">The sequence shown here is derived from an EMBL/GenBank/DDBJ whole genome shotgun (WGS) entry which is preliminary data.</text>
</comment>
<dbReference type="SUPFAM" id="SSF51556">
    <property type="entry name" value="Metallo-dependent hydrolases"/>
    <property type="match status" value="1"/>
</dbReference>
<evidence type="ECO:0000256" key="1">
    <source>
        <dbReference type="ARBA" id="ARBA00038310"/>
    </source>
</evidence>
<dbReference type="InterPro" id="IPR032466">
    <property type="entry name" value="Metal_Hydrolase"/>
</dbReference>
<evidence type="ECO:0000313" key="3">
    <source>
        <dbReference type="EMBL" id="GGZ25453.1"/>
    </source>
</evidence>
<keyword evidence="4" id="KW-1185">Reference proteome</keyword>
<gene>
    <name evidence="3" type="ORF">GCM10007049_17470</name>
</gene>
<dbReference type="InterPro" id="IPR052350">
    <property type="entry name" value="Metallo-dep_Lactonases"/>
</dbReference>
<organism evidence="3 4">
    <name type="scientific">Echinicola pacifica</name>
    <dbReference type="NCBI Taxonomy" id="346377"/>
    <lineage>
        <taxon>Bacteria</taxon>
        <taxon>Pseudomonadati</taxon>
        <taxon>Bacteroidota</taxon>
        <taxon>Cytophagia</taxon>
        <taxon>Cytophagales</taxon>
        <taxon>Cyclobacteriaceae</taxon>
        <taxon>Echinicola</taxon>
    </lineage>
</organism>
<reference evidence="3" key="1">
    <citation type="journal article" date="2014" name="Int. J. Syst. Evol. Microbiol.">
        <title>Complete genome sequence of Corynebacterium casei LMG S-19264T (=DSM 44701T), isolated from a smear-ripened cheese.</title>
        <authorList>
            <consortium name="US DOE Joint Genome Institute (JGI-PGF)"/>
            <person name="Walter F."/>
            <person name="Albersmeier A."/>
            <person name="Kalinowski J."/>
            <person name="Ruckert C."/>
        </authorList>
    </citation>
    <scope>NUCLEOTIDE SEQUENCE</scope>
    <source>
        <strain evidence="3">KCTC 12368</strain>
    </source>
</reference>
<accession>A0A918UPS5</accession>
<dbReference type="PANTHER" id="PTHR43569:SF2">
    <property type="entry name" value="AMIDOHYDROLASE-RELATED DOMAIN-CONTAINING PROTEIN"/>
    <property type="match status" value="1"/>
</dbReference>
<comment type="similarity">
    <text evidence="1">Belongs to the metallo-dependent hydrolases superfamily.</text>
</comment>
<proteinExistence type="inferred from homology"/>
<dbReference type="Pfam" id="PF04909">
    <property type="entry name" value="Amidohydro_2"/>
    <property type="match status" value="1"/>
</dbReference>
<dbReference type="Gene3D" id="3.20.20.140">
    <property type="entry name" value="Metal-dependent hydrolases"/>
    <property type="match status" value="1"/>
</dbReference>
<feature type="domain" description="Amidohydrolase-related" evidence="2">
    <location>
        <begin position="27"/>
        <end position="302"/>
    </location>
</feature>
<reference evidence="3" key="2">
    <citation type="submission" date="2020-09" db="EMBL/GenBank/DDBJ databases">
        <authorList>
            <person name="Sun Q."/>
            <person name="Kim S."/>
        </authorList>
    </citation>
    <scope>NUCLEOTIDE SEQUENCE</scope>
    <source>
        <strain evidence="3">KCTC 12368</strain>
    </source>
</reference>
<protein>
    <submittedName>
        <fullName evidence="3">Amidohydrolase</fullName>
    </submittedName>
</protein>
<name>A0A918UPS5_9BACT</name>
<dbReference type="EMBL" id="BMWX01000003">
    <property type="protein sequence ID" value="GGZ25453.1"/>
    <property type="molecule type" value="Genomic_DNA"/>
</dbReference>